<feature type="compositionally biased region" description="Basic and acidic residues" evidence="4">
    <location>
        <begin position="213"/>
        <end position="226"/>
    </location>
</feature>
<dbReference type="InterPro" id="IPR011761">
    <property type="entry name" value="ATP-grasp"/>
</dbReference>
<evidence type="ECO:0000256" key="3">
    <source>
        <dbReference type="PROSITE-ProRule" id="PRU00409"/>
    </source>
</evidence>
<evidence type="ECO:0000256" key="4">
    <source>
        <dbReference type="SAM" id="MobiDB-lite"/>
    </source>
</evidence>
<dbReference type="Proteomes" id="UP000054323">
    <property type="component" value="Unassembled WGS sequence"/>
</dbReference>
<dbReference type="PATRIC" id="fig|2198.4.peg.303"/>
<dbReference type="GO" id="GO:0005524">
    <property type="term" value="F:ATP binding"/>
    <property type="evidence" value="ECO:0007669"/>
    <property type="project" value="UniProtKB-UniRule"/>
</dbReference>
<evidence type="ECO:0000256" key="2">
    <source>
        <dbReference type="ARBA" id="ARBA00022598"/>
    </source>
</evidence>
<dbReference type="AlphaFoldDB" id="A0A101GK79"/>
<dbReference type="PANTHER" id="PTHR23132:SF23">
    <property type="entry name" value="D-ALANINE--D-ALANINE LIGASE B"/>
    <property type="match status" value="1"/>
</dbReference>
<comment type="similarity">
    <text evidence="1">Belongs to the D-alanine--D-alanine ligase family.</text>
</comment>
<dbReference type="Gene3D" id="3.30.1490.20">
    <property type="entry name" value="ATP-grasp fold, A domain"/>
    <property type="match status" value="1"/>
</dbReference>
<dbReference type="PANTHER" id="PTHR23132">
    <property type="entry name" value="D-ALANINE--D-ALANINE LIGASE"/>
    <property type="match status" value="1"/>
</dbReference>
<reference evidence="7" key="1">
    <citation type="journal article" date="2015" name="MBio">
        <title>Genome-Resolved Metagenomic Analysis Reveals Roles for Candidate Phyla and Other Microbial Community Members in Biogeochemical Transformations in Oil Reservoirs.</title>
        <authorList>
            <person name="Hu P."/>
            <person name="Tom L."/>
            <person name="Singh A."/>
            <person name="Thomas B.C."/>
            <person name="Baker B.J."/>
            <person name="Piceno Y.M."/>
            <person name="Andersen G.L."/>
            <person name="Banfield J.F."/>
        </authorList>
    </citation>
    <scope>NUCLEOTIDE SEQUENCE [LARGE SCALE GENOMIC DNA]</scope>
</reference>
<dbReference type="GO" id="GO:0046872">
    <property type="term" value="F:metal ion binding"/>
    <property type="evidence" value="ECO:0007669"/>
    <property type="project" value="InterPro"/>
</dbReference>
<name>A0A101GK79_9EURY</name>
<dbReference type="PROSITE" id="PS50975">
    <property type="entry name" value="ATP_GRASP"/>
    <property type="match status" value="1"/>
</dbReference>
<keyword evidence="3" id="KW-0547">Nucleotide-binding</keyword>
<protein>
    <submittedName>
        <fullName evidence="6">D-alanine--D-alanine ligase</fullName>
    </submittedName>
</protein>
<proteinExistence type="inferred from homology"/>
<evidence type="ECO:0000313" key="7">
    <source>
        <dbReference type="Proteomes" id="UP000054323"/>
    </source>
</evidence>
<dbReference type="InterPro" id="IPR011095">
    <property type="entry name" value="Dala_Dala_lig_C"/>
</dbReference>
<evidence type="ECO:0000313" key="6">
    <source>
        <dbReference type="EMBL" id="KUK59954.1"/>
    </source>
</evidence>
<feature type="domain" description="ATP-grasp" evidence="5">
    <location>
        <begin position="18"/>
        <end position="204"/>
    </location>
</feature>
<dbReference type="Pfam" id="PF07478">
    <property type="entry name" value="Dala_Dala_lig_C"/>
    <property type="match status" value="1"/>
</dbReference>
<dbReference type="FunFam" id="3.30.470.20:FF:000105">
    <property type="entry name" value="Predicted protein"/>
    <property type="match status" value="1"/>
</dbReference>
<feature type="region of interest" description="Disordered" evidence="4">
    <location>
        <begin position="213"/>
        <end position="235"/>
    </location>
</feature>
<dbReference type="EMBL" id="LGGD01000270">
    <property type="protein sequence ID" value="KUK59954.1"/>
    <property type="molecule type" value="Genomic_DNA"/>
</dbReference>
<keyword evidence="2 6" id="KW-0436">Ligase</keyword>
<comment type="caution">
    <text evidence="6">The sequence shown here is derived from an EMBL/GenBank/DDBJ whole genome shotgun (WGS) entry which is preliminary data.</text>
</comment>
<accession>A0A101GK79</accession>
<dbReference type="InterPro" id="IPR013815">
    <property type="entry name" value="ATP_grasp_subdomain_1"/>
</dbReference>
<evidence type="ECO:0000256" key="1">
    <source>
        <dbReference type="ARBA" id="ARBA00010871"/>
    </source>
</evidence>
<keyword evidence="3" id="KW-0067">ATP-binding</keyword>
<organism evidence="6 7">
    <name type="scientific">Methanoculleus marisnigri</name>
    <dbReference type="NCBI Taxonomy" id="2198"/>
    <lineage>
        <taxon>Archaea</taxon>
        <taxon>Methanobacteriati</taxon>
        <taxon>Methanobacteriota</taxon>
        <taxon>Stenosarchaea group</taxon>
        <taxon>Methanomicrobia</taxon>
        <taxon>Methanomicrobiales</taxon>
        <taxon>Methanomicrobiaceae</taxon>
        <taxon>Methanoculleus</taxon>
    </lineage>
</organism>
<dbReference type="SUPFAM" id="SSF56059">
    <property type="entry name" value="Glutathione synthetase ATP-binding domain-like"/>
    <property type="match status" value="1"/>
</dbReference>
<dbReference type="Gene3D" id="3.30.470.20">
    <property type="entry name" value="ATP-grasp fold, B domain"/>
    <property type="match status" value="1"/>
</dbReference>
<gene>
    <name evidence="6" type="ORF">XD82_1739</name>
</gene>
<evidence type="ECO:0000259" key="5">
    <source>
        <dbReference type="PROSITE" id="PS50975"/>
    </source>
</evidence>
<dbReference type="GO" id="GO:0008716">
    <property type="term" value="F:D-alanine-D-alanine ligase activity"/>
    <property type="evidence" value="ECO:0007669"/>
    <property type="project" value="InterPro"/>
</dbReference>
<sequence>MPDACFITPGDRTYDVGMKLPAIVKPNAGDSSYGITQESIARTIEELSDVINALRTKLGYDRSLLVEEFLTGKDISVGIIGNPSGYCTVLPIIEEDYSALPPELPRICGYEAKWLPDSPYWKIVSKPAELPEEIEKVIVRCCLALFKRLECRDYCRFDWRLDEHGSPKLLEVNPNPGWCWDGHLAKMAKYAGLSYPEMLGRILKAAEERFGMEPETGAREGEKDPLPFDLTRQTA</sequence>